<evidence type="ECO:0000313" key="3">
    <source>
        <dbReference type="Proteomes" id="UP001549143"/>
    </source>
</evidence>
<protein>
    <recommendedName>
        <fullName evidence="4">Bacterial mobilisation domain-containing protein</fullName>
    </recommendedName>
</protein>
<dbReference type="EMBL" id="JBEPMN010000026">
    <property type="protein sequence ID" value="MET3663355.1"/>
    <property type="molecule type" value="Genomic_DNA"/>
</dbReference>
<keyword evidence="3" id="KW-1185">Reference proteome</keyword>
<comment type="caution">
    <text evidence="2">The sequence shown here is derived from an EMBL/GenBank/DDBJ whole genome shotgun (WGS) entry which is preliminary data.</text>
</comment>
<accession>A0ABV2KRX9</accession>
<name>A0ABV2KRX9_9HYPH</name>
<organism evidence="2 3">
    <name type="scientific">Aquamicrobium ahrensii</name>
    <dbReference type="NCBI Taxonomy" id="469551"/>
    <lineage>
        <taxon>Bacteria</taxon>
        <taxon>Pseudomonadati</taxon>
        <taxon>Pseudomonadota</taxon>
        <taxon>Alphaproteobacteria</taxon>
        <taxon>Hyphomicrobiales</taxon>
        <taxon>Phyllobacteriaceae</taxon>
        <taxon>Aquamicrobium</taxon>
    </lineage>
</organism>
<gene>
    <name evidence="2" type="ORF">ABID44_003711</name>
</gene>
<feature type="region of interest" description="Disordered" evidence="1">
    <location>
        <begin position="1"/>
        <end position="24"/>
    </location>
</feature>
<evidence type="ECO:0008006" key="4">
    <source>
        <dbReference type="Google" id="ProtNLM"/>
    </source>
</evidence>
<sequence>MADLSQRFSSAVAAQPKKTAYPPPFSLRLTCDERARLDELRGKQSLSAYIRQQLFGDAAAPRKKGGTSPVQDADALARVLGALGQSRLSANLNQLAKAVNMGALPITPETEADLAAACRDVSAMRADLLRALGKSPGDGP</sequence>
<dbReference type="RefSeq" id="WP_354153142.1">
    <property type="nucleotide sequence ID" value="NZ_JBEPMN010000026.1"/>
</dbReference>
<evidence type="ECO:0000256" key="1">
    <source>
        <dbReference type="SAM" id="MobiDB-lite"/>
    </source>
</evidence>
<proteinExistence type="predicted"/>
<evidence type="ECO:0000313" key="2">
    <source>
        <dbReference type="EMBL" id="MET3663355.1"/>
    </source>
</evidence>
<reference evidence="2 3" key="1">
    <citation type="submission" date="2024-06" db="EMBL/GenBank/DDBJ databases">
        <title>Genomic Encyclopedia of Type Strains, Phase IV (KMG-IV): sequencing the most valuable type-strain genomes for metagenomic binning, comparative biology and taxonomic classification.</title>
        <authorList>
            <person name="Goeker M."/>
        </authorList>
    </citation>
    <scope>NUCLEOTIDE SEQUENCE [LARGE SCALE GENOMIC DNA]</scope>
    <source>
        <strain evidence="2 3">DSM 19730</strain>
    </source>
</reference>
<dbReference type="Proteomes" id="UP001549143">
    <property type="component" value="Unassembled WGS sequence"/>
</dbReference>